<reference evidence="5 6" key="1">
    <citation type="journal article" date="2020" name="Microorganisms">
        <title>Osmotic Adaptation and Compatible Solute Biosynthesis of Phototrophic Bacteria as Revealed from Genome Analyses.</title>
        <authorList>
            <person name="Imhoff J.F."/>
            <person name="Rahn T."/>
            <person name="Kunzel S."/>
            <person name="Keller A."/>
            <person name="Neulinger S.C."/>
        </authorList>
    </citation>
    <scope>NUCLEOTIDE SEQUENCE [LARGE SCALE GENOMIC DNA]</scope>
    <source>
        <strain evidence="5 6">DSM 15382</strain>
    </source>
</reference>
<dbReference type="InterPro" id="IPR000914">
    <property type="entry name" value="SBP_5_dom"/>
</dbReference>
<dbReference type="PIRSF" id="PIRSF002741">
    <property type="entry name" value="MppA"/>
    <property type="match status" value="1"/>
</dbReference>
<evidence type="ECO:0000313" key="6">
    <source>
        <dbReference type="Proteomes" id="UP000697995"/>
    </source>
</evidence>
<dbReference type="Pfam" id="PF00496">
    <property type="entry name" value="SBP_bac_5"/>
    <property type="match status" value="1"/>
</dbReference>
<dbReference type="Gene3D" id="3.40.190.10">
    <property type="entry name" value="Periplasmic binding protein-like II"/>
    <property type="match status" value="1"/>
</dbReference>
<keyword evidence="6" id="KW-1185">Reference proteome</keyword>
<feature type="compositionally biased region" description="Gly residues" evidence="3">
    <location>
        <begin position="22"/>
        <end position="31"/>
    </location>
</feature>
<dbReference type="Gene3D" id="3.10.105.10">
    <property type="entry name" value="Dipeptide-binding Protein, Domain 3"/>
    <property type="match status" value="1"/>
</dbReference>
<dbReference type="Proteomes" id="UP000697995">
    <property type="component" value="Unassembled WGS sequence"/>
</dbReference>
<proteinExistence type="inferred from homology"/>
<dbReference type="PANTHER" id="PTHR30290">
    <property type="entry name" value="PERIPLASMIC BINDING COMPONENT OF ABC TRANSPORTER"/>
    <property type="match status" value="1"/>
</dbReference>
<evidence type="ECO:0000259" key="4">
    <source>
        <dbReference type="Pfam" id="PF00496"/>
    </source>
</evidence>
<comment type="similarity">
    <text evidence="2">Belongs to the bacterial solute-binding protein 5 family.</text>
</comment>
<feature type="region of interest" description="Disordered" evidence="3">
    <location>
        <begin position="17"/>
        <end position="72"/>
    </location>
</feature>
<comment type="caution">
    <text evidence="5">The sequence shown here is derived from an EMBL/GenBank/DDBJ whole genome shotgun (WGS) entry which is preliminary data.</text>
</comment>
<dbReference type="InterPro" id="IPR030678">
    <property type="entry name" value="Peptide/Ni-bd"/>
</dbReference>
<dbReference type="EMBL" id="NRSG01000082">
    <property type="protein sequence ID" value="MBK1659088.1"/>
    <property type="molecule type" value="Genomic_DNA"/>
</dbReference>
<organism evidence="5 6">
    <name type="scientific">Paracraurococcus ruber</name>
    <dbReference type="NCBI Taxonomy" id="77675"/>
    <lineage>
        <taxon>Bacteria</taxon>
        <taxon>Pseudomonadati</taxon>
        <taxon>Pseudomonadota</taxon>
        <taxon>Alphaproteobacteria</taxon>
        <taxon>Acetobacterales</taxon>
        <taxon>Roseomonadaceae</taxon>
        <taxon>Paracraurococcus</taxon>
    </lineage>
</organism>
<accession>A0ABS1CXP9</accession>
<dbReference type="CDD" id="cd08498">
    <property type="entry name" value="PBP2_NikA_DppA_OppA_like_2"/>
    <property type="match status" value="1"/>
</dbReference>
<evidence type="ECO:0000313" key="5">
    <source>
        <dbReference type="EMBL" id="MBK1659088.1"/>
    </source>
</evidence>
<sequence length="599" mass="63964">MVPPGRRGWLQHPAALAAGRPRGCGGHGGAGTAAPRPVPHGIRGDDLAGKPGRGAGDASAGRGAQARRHGRRAGERRAVKRLLLLCLLLALPAEAQTLRIAFKAAVDAADPHLTFTPNRNVQLHVWETLVTQDATLRPLPGLAESWRALDPLTWEFRLREGVAFSDGTPLTAADAAFSIRRAQQAQGPRTYAASVRHITAVEVPDERTLIVRTGQPTPLQPDLLAAIAILSARAAVDASDADFNGGRAAIGTGPYRWIRWTPAQDVVLERNPAFRGPAEPWQRVVFRFVPNDSARVAALLAGDVDAVDYVPAGLYARVRENAETRLVTGDSIFTHYLYLDAMSARIGNATGADGQPLPENPLRDPRVRHALSHAINRAGLAERVMEGSATAAGQVAAPGFIGHDPGIPVPRFDPALARRLLAEAGYPQGFGLTLHCTLDRFAGDARTCQAIGQMFSAIGIRTQVEALPMPVYLRRSATLGGDGAPELSAHLSMFGSSTGIASEGLTALVRTPNLAQAQGTWNRTRYSNAAMDAALARVDAIFDPAQREQAMREAVRLAVEQPALLPVFHVKASWGLRRPLSLTPRGDAYTMATEIRPAP</sequence>
<gene>
    <name evidence="5" type="ORF">CKO45_12670</name>
</gene>
<name>A0ABS1CXP9_9PROT</name>
<protein>
    <recommendedName>
        <fullName evidence="4">Solute-binding protein family 5 domain-containing protein</fullName>
    </recommendedName>
</protein>
<dbReference type="InterPro" id="IPR039424">
    <property type="entry name" value="SBP_5"/>
</dbReference>
<comment type="subcellular location">
    <subcellularLocation>
        <location evidence="1">Periplasm</location>
    </subcellularLocation>
</comment>
<evidence type="ECO:0000256" key="3">
    <source>
        <dbReference type="SAM" id="MobiDB-lite"/>
    </source>
</evidence>
<dbReference type="SUPFAM" id="SSF53850">
    <property type="entry name" value="Periplasmic binding protein-like II"/>
    <property type="match status" value="1"/>
</dbReference>
<evidence type="ECO:0000256" key="1">
    <source>
        <dbReference type="ARBA" id="ARBA00004418"/>
    </source>
</evidence>
<evidence type="ECO:0000256" key="2">
    <source>
        <dbReference type="ARBA" id="ARBA00005695"/>
    </source>
</evidence>
<feature type="domain" description="Solute-binding protein family 5" evidence="4">
    <location>
        <begin position="138"/>
        <end position="468"/>
    </location>
</feature>